<evidence type="ECO:0000313" key="1">
    <source>
        <dbReference type="EMBL" id="GBO15666.1"/>
    </source>
</evidence>
<dbReference type="Proteomes" id="UP000499080">
    <property type="component" value="Unassembled WGS sequence"/>
</dbReference>
<gene>
    <name evidence="1" type="ORF">AVEN_62319_1</name>
</gene>
<name>A0A4Y2UVG9_ARAVE</name>
<accession>A0A4Y2UVG9</accession>
<organism evidence="1 2">
    <name type="scientific">Araneus ventricosus</name>
    <name type="common">Orbweaver spider</name>
    <name type="synonym">Epeira ventricosa</name>
    <dbReference type="NCBI Taxonomy" id="182803"/>
    <lineage>
        <taxon>Eukaryota</taxon>
        <taxon>Metazoa</taxon>
        <taxon>Ecdysozoa</taxon>
        <taxon>Arthropoda</taxon>
        <taxon>Chelicerata</taxon>
        <taxon>Arachnida</taxon>
        <taxon>Araneae</taxon>
        <taxon>Araneomorphae</taxon>
        <taxon>Entelegynae</taxon>
        <taxon>Araneoidea</taxon>
        <taxon>Araneidae</taxon>
        <taxon>Araneus</taxon>
    </lineage>
</organism>
<evidence type="ECO:0000313" key="2">
    <source>
        <dbReference type="Proteomes" id="UP000499080"/>
    </source>
</evidence>
<dbReference type="AlphaFoldDB" id="A0A4Y2UVG9"/>
<keyword evidence="2" id="KW-1185">Reference proteome</keyword>
<comment type="caution">
    <text evidence="1">The sequence shown here is derived from an EMBL/GenBank/DDBJ whole genome shotgun (WGS) entry which is preliminary data.</text>
</comment>
<protein>
    <submittedName>
        <fullName evidence="1">Uncharacterized protein</fullName>
    </submittedName>
</protein>
<dbReference type="EMBL" id="BGPR01039658">
    <property type="protein sequence ID" value="GBO15666.1"/>
    <property type="molecule type" value="Genomic_DNA"/>
</dbReference>
<reference evidence="1 2" key="1">
    <citation type="journal article" date="2019" name="Sci. Rep.">
        <title>Orb-weaving spider Araneus ventricosus genome elucidates the spidroin gene catalogue.</title>
        <authorList>
            <person name="Kono N."/>
            <person name="Nakamura H."/>
            <person name="Ohtoshi R."/>
            <person name="Moran D.A.P."/>
            <person name="Shinohara A."/>
            <person name="Yoshida Y."/>
            <person name="Fujiwara M."/>
            <person name="Mori M."/>
            <person name="Tomita M."/>
            <person name="Arakawa K."/>
        </authorList>
    </citation>
    <scope>NUCLEOTIDE SEQUENCE [LARGE SCALE GENOMIC DNA]</scope>
</reference>
<dbReference type="OrthoDB" id="7789720at2759"/>
<sequence>MQNFLTLTLHVPGATSFKFLRTVDNVIYDTFKQAAFHRHLLNSDEEWDIAYTTLPPIKCQRNYVRPLPLFCASVNRLMCSNCGTNTRSICLSIICATTSKQRLGTWHYMTSMQPLNNTDCHVLQLVFPCQLEMPLKYNLTIKTKKDRKPNKEYHP</sequence>
<proteinExistence type="predicted"/>